<evidence type="ECO:0000256" key="7">
    <source>
        <dbReference type="ARBA" id="ARBA00023306"/>
    </source>
</evidence>
<evidence type="ECO:0000256" key="4">
    <source>
        <dbReference type="ARBA" id="ARBA00023054"/>
    </source>
</evidence>
<evidence type="ECO:0000256" key="6">
    <source>
        <dbReference type="ARBA" id="ARBA00023210"/>
    </source>
</evidence>
<keyword evidence="5 8" id="KW-0472">Membrane</keyword>
<evidence type="ECO:0000256" key="1">
    <source>
        <dbReference type="ARBA" id="ARBA00022618"/>
    </source>
</evidence>
<organism evidence="10 11">
    <name type="scientific">Virgibacillus tibetensis</name>
    <dbReference type="NCBI Taxonomy" id="3042313"/>
    <lineage>
        <taxon>Bacteria</taxon>
        <taxon>Bacillati</taxon>
        <taxon>Bacillota</taxon>
        <taxon>Bacilli</taxon>
        <taxon>Bacillales</taxon>
        <taxon>Bacillaceae</taxon>
        <taxon>Virgibacillus</taxon>
    </lineage>
</organism>
<keyword evidence="4 8" id="KW-0175">Coiled coil</keyword>
<evidence type="ECO:0000256" key="2">
    <source>
        <dbReference type="ARBA" id="ARBA00022692"/>
    </source>
</evidence>
<dbReference type="RefSeq" id="WP_327605490.1">
    <property type="nucleotide sequence ID" value="NZ_JARZFX010000001.1"/>
</dbReference>
<name>A0ABU6K9V7_9BACI</name>
<comment type="similarity">
    <text evidence="8">Belongs to the EzrA family.</text>
</comment>
<keyword evidence="8" id="KW-1003">Cell membrane</keyword>
<dbReference type="NCBIfam" id="NF003413">
    <property type="entry name" value="PRK04778.1-7"/>
    <property type="match status" value="1"/>
</dbReference>
<reference evidence="10 11" key="1">
    <citation type="journal article" date="2024" name="Int. J. Syst. Evol. Microbiol.">
        <title>Virgibacillus tibetensis sp. nov., isolated from salt lake on the Tibetan Plateau of China.</title>
        <authorList>
            <person name="Phurbu D."/>
            <person name="Liu Z.-X."/>
            <person name="Wang R."/>
            <person name="Zheng Y.-Y."/>
            <person name="Liu H.-C."/>
            <person name="Zhou Y.-G."/>
            <person name="Yu Y.-J."/>
            <person name="Li A.-H."/>
        </authorList>
    </citation>
    <scope>NUCLEOTIDE SEQUENCE [LARGE SCALE GENOMIC DNA]</scope>
    <source>
        <strain evidence="10 11">C22-A2</strain>
    </source>
</reference>
<dbReference type="EMBL" id="JARZFX010000001">
    <property type="protein sequence ID" value="MEC5421913.1"/>
    <property type="molecule type" value="Genomic_DNA"/>
</dbReference>
<keyword evidence="11" id="KW-1185">Reference proteome</keyword>
<keyword evidence="3 8" id="KW-1133">Transmembrane helix</keyword>
<keyword evidence="2 8" id="KW-0812">Transmembrane</keyword>
<evidence type="ECO:0000256" key="9">
    <source>
        <dbReference type="SAM" id="Phobius"/>
    </source>
</evidence>
<feature type="topological domain" description="Cytoplasmic" evidence="8">
    <location>
        <begin position="22"/>
        <end position="563"/>
    </location>
</feature>
<comment type="caution">
    <text evidence="10">The sequence shown here is derived from an EMBL/GenBank/DDBJ whole genome shotgun (WGS) entry which is preliminary data.</text>
</comment>
<protein>
    <recommendedName>
        <fullName evidence="8">Septation ring formation regulator EzrA</fullName>
    </recommendedName>
</protein>
<dbReference type="InterPro" id="IPR010379">
    <property type="entry name" value="EzrA"/>
</dbReference>
<feature type="coiled-coil region" evidence="8">
    <location>
        <begin position="376"/>
        <end position="431"/>
    </location>
</feature>
<accession>A0ABU6K9V7</accession>
<evidence type="ECO:0000256" key="5">
    <source>
        <dbReference type="ARBA" id="ARBA00023136"/>
    </source>
</evidence>
<comment type="subcellular location">
    <subcellularLocation>
        <location evidence="8">Cell membrane</location>
        <topology evidence="8">Single-pass membrane protein</topology>
    </subcellularLocation>
    <text evidence="8">Colocalized with FtsZ to the nascent septal site.</text>
</comment>
<evidence type="ECO:0000256" key="8">
    <source>
        <dbReference type="HAMAP-Rule" id="MF_00728"/>
    </source>
</evidence>
<keyword evidence="6 8" id="KW-0717">Septation</keyword>
<comment type="function">
    <text evidence="8">Negative regulator of FtsZ ring formation; modulates the frequency and position of FtsZ ring formation. Inhibits FtsZ ring formation at polar sites. Interacts either with FtsZ or with one of its binding partners to promote depolymerization.</text>
</comment>
<feature type="coiled-coil region" evidence="8">
    <location>
        <begin position="105"/>
        <end position="139"/>
    </location>
</feature>
<evidence type="ECO:0000256" key="3">
    <source>
        <dbReference type="ARBA" id="ARBA00022989"/>
    </source>
</evidence>
<proteinExistence type="inferred from homology"/>
<feature type="topological domain" description="Extracellular" evidence="8">
    <location>
        <begin position="1"/>
        <end position="2"/>
    </location>
</feature>
<keyword evidence="1 8" id="KW-0132">Cell division</keyword>
<evidence type="ECO:0000313" key="11">
    <source>
        <dbReference type="Proteomes" id="UP001335737"/>
    </source>
</evidence>
<evidence type="ECO:0000313" key="10">
    <source>
        <dbReference type="EMBL" id="MEC5421913.1"/>
    </source>
</evidence>
<dbReference type="HAMAP" id="MF_00728">
    <property type="entry name" value="EzrA"/>
    <property type="match status" value="1"/>
</dbReference>
<gene>
    <name evidence="8 10" type="primary">ezrA</name>
    <name evidence="10" type="ORF">QGM71_00205</name>
</gene>
<dbReference type="Pfam" id="PF06160">
    <property type="entry name" value="EzrA"/>
    <property type="match status" value="1"/>
</dbReference>
<dbReference type="Proteomes" id="UP001335737">
    <property type="component" value="Unassembled WGS sequence"/>
</dbReference>
<sequence length="563" mass="66032">MAYFIGIILVIIALIIIGLILRKRVYDVVDRHESWKMDIMGRDVASQLGRIKTLNLSGETQEKFETWKERWEFILTKELPDIEEHLFDAEEAADRYRFSLANKRLSKVEQILQSIENDIEKMLQEVDELLESEEISRKEIEGIQPQIKLLRKKLAQSRYQYGKAEYHFDIEIDELERRLSEYHELVESGDYLEAKRLVDQLNSDLKGLDQQIDSFPAIYKLCKHDLPAQLDNLYSGLKGMKEDGYRVEHLAFEKEIRTYQERLLSSVTRMENGDTSEAESIAVDIEERIIEMYQLLEREALAKNYLDNQIPSYQHSLDQFSETFEQTKSEVEKLKQAYYFEDTDMERYLSLEQTITGLKKQLDELAVGMDDESTTHSELREEVENGFKQIEELQEKHEAFKKRIYNLRKDELEAKEKLIEMRDQLSETNRKLIKSNIPGIPNFIWDMIEAASEKNSRVLRTLEKQPLDMAEVQQALSEAKTAISHAVEQADIMLDQAFLTEQVIQYANRYRSQYPFLAAKLAESERLFRSYEYELSLEQAAKAVEEIEPGALKRIEEFQAAVH</sequence>
<feature type="transmembrane region" description="Helical" evidence="9">
    <location>
        <begin position="6"/>
        <end position="22"/>
    </location>
</feature>
<keyword evidence="7 8" id="KW-0131">Cell cycle</keyword>